<accession>A0A1S3UVZ7</accession>
<dbReference type="InterPro" id="IPR013783">
    <property type="entry name" value="Ig-like_fold"/>
</dbReference>
<dbReference type="SUPFAM" id="SSF81296">
    <property type="entry name" value="E set domains"/>
    <property type="match status" value="1"/>
</dbReference>
<dbReference type="InterPro" id="IPR011043">
    <property type="entry name" value="Gal_Oxase/kelch_b-propeller"/>
</dbReference>
<dbReference type="RefSeq" id="XP_014510256.2">
    <property type="nucleotide sequence ID" value="XM_014654770.2"/>
</dbReference>
<evidence type="ECO:0000259" key="2">
    <source>
        <dbReference type="Pfam" id="PF07250"/>
    </source>
</evidence>
<dbReference type="CDD" id="cd02851">
    <property type="entry name" value="E_set_GO_C"/>
    <property type="match status" value="1"/>
</dbReference>
<reference evidence="5" key="2">
    <citation type="submission" date="2025-08" db="UniProtKB">
        <authorList>
            <consortium name="RefSeq"/>
        </authorList>
    </citation>
    <scope>IDENTIFICATION</scope>
    <source>
        <tissue evidence="5">Leaf</tissue>
    </source>
</reference>
<dbReference type="Pfam" id="PF07250">
    <property type="entry name" value="Glyoxal_oxid_N"/>
    <property type="match status" value="1"/>
</dbReference>
<organism evidence="4 5">
    <name type="scientific">Vigna radiata var. radiata</name>
    <name type="common">Mung bean</name>
    <name type="synonym">Phaseolus aureus</name>
    <dbReference type="NCBI Taxonomy" id="3916"/>
    <lineage>
        <taxon>Eukaryota</taxon>
        <taxon>Viridiplantae</taxon>
        <taxon>Streptophyta</taxon>
        <taxon>Embryophyta</taxon>
        <taxon>Tracheophyta</taxon>
        <taxon>Spermatophyta</taxon>
        <taxon>Magnoliopsida</taxon>
        <taxon>eudicotyledons</taxon>
        <taxon>Gunneridae</taxon>
        <taxon>Pentapetalae</taxon>
        <taxon>rosids</taxon>
        <taxon>fabids</taxon>
        <taxon>Fabales</taxon>
        <taxon>Fabaceae</taxon>
        <taxon>Papilionoideae</taxon>
        <taxon>50 kb inversion clade</taxon>
        <taxon>NPAAA clade</taxon>
        <taxon>indigoferoid/millettioid clade</taxon>
        <taxon>Phaseoleae</taxon>
        <taxon>Vigna</taxon>
    </lineage>
</organism>
<dbReference type="InterPro" id="IPR009880">
    <property type="entry name" value="Glyoxal_oxidase_N"/>
</dbReference>
<dbReference type="InterPro" id="IPR015202">
    <property type="entry name" value="GO-like_E_set"/>
</dbReference>
<dbReference type="PANTHER" id="PTHR32208">
    <property type="entry name" value="SECRETED PROTEIN-RELATED"/>
    <property type="match status" value="1"/>
</dbReference>
<feature type="domain" description="Glyoxal oxidase N-terminal" evidence="2">
    <location>
        <begin position="102"/>
        <end position="495"/>
    </location>
</feature>
<evidence type="ECO:0000313" key="4">
    <source>
        <dbReference type="Proteomes" id="UP000087766"/>
    </source>
</evidence>
<proteinExistence type="predicted"/>
<dbReference type="Gene3D" id="2.60.40.10">
    <property type="entry name" value="Immunoglobulins"/>
    <property type="match status" value="1"/>
</dbReference>
<dbReference type="GeneID" id="106769237"/>
<dbReference type="AlphaFoldDB" id="A0A1S3UVZ7"/>
<keyword evidence="1" id="KW-0732">Signal</keyword>
<dbReference type="InterPro" id="IPR037293">
    <property type="entry name" value="Gal_Oxidase_central_sf"/>
</dbReference>
<dbReference type="InterPro" id="IPR014756">
    <property type="entry name" value="Ig_E-set"/>
</dbReference>
<dbReference type="Gene3D" id="2.130.10.80">
    <property type="entry name" value="Galactose oxidase/kelch, beta-propeller"/>
    <property type="match status" value="1"/>
</dbReference>
<gene>
    <name evidence="5" type="primary">LOC106769237</name>
</gene>
<dbReference type="PANTHER" id="PTHR32208:SF93">
    <property type="entry name" value="ALDEHYDE OXIDASE GLOX1"/>
    <property type="match status" value="1"/>
</dbReference>
<dbReference type="Proteomes" id="UP000087766">
    <property type="component" value="Chromosome 1"/>
</dbReference>
<keyword evidence="4" id="KW-1185">Reference proteome</keyword>
<evidence type="ECO:0000256" key="1">
    <source>
        <dbReference type="ARBA" id="ARBA00022729"/>
    </source>
</evidence>
<dbReference type="KEGG" id="vra:106769237"/>
<evidence type="ECO:0000259" key="3">
    <source>
        <dbReference type="Pfam" id="PF09118"/>
    </source>
</evidence>
<protein>
    <submittedName>
        <fullName evidence="5">Aldehyde oxidase GLOX1-like</fullName>
    </submittedName>
</protein>
<dbReference type="OrthoDB" id="2019572at2759"/>
<dbReference type="Pfam" id="PF09118">
    <property type="entry name" value="GO-like_E_set"/>
    <property type="match status" value="1"/>
</dbReference>
<sequence>MKSNKHRDPTMTRLYTVLLFLTVLFLVVDAKGHKHKHKDKLKKIFHRISPHPKHTYTNLFPSLEEKEQAGVSDGGDDTPEDYETNFLGSWEVINRDSGVSAMQIQLMPDNTMNVYDATVYRVSRLRYPEGMPCVQFYDENLKQNKQDCYAHAMTYDIQTNQVRALTVKTDPWCSCGGLTPDGTLVVAGGFADGDRTSRYYKSCKTCDWREYPQKFKEARWYATQIILPNGEYIVVGGRRSFSYEFFPKEGEPTAKSIFFPFLYETSDIDENNLYPFIHLSSDGNLFVFSNNRSILLNPNNHKVVRIFPVLPGGSRNYPASGMSAMLPLTLDPNEVDSSKIKVEVMVCGGNTYDSFNLAETKKQFLPALKDCGRMVITDQHPQWDIEDMPSARTLGDLLILPNGQLLFINGAQKGTAAWWDADDPNFTPVLYKPDKPKGQRFQVMNPTTIARMYHSTSAVLPSGKIWVGGSNTHNTYKDVDKFPTETRVEAFSPPYLDPDLNASRPKIIEDSSTMWLKYGNNFETQFSMKYTNQKLGMHDIRITLYFPPFTTHGYSMNQRLLVLETAITPSSEGIYKASAKAPSFPQVAPPGYYLLFVVNRGVPSEAMWVHLD</sequence>
<dbReference type="STRING" id="3916.A0A1S3UVZ7"/>
<evidence type="ECO:0000313" key="5">
    <source>
        <dbReference type="RefSeq" id="XP_014510256.2"/>
    </source>
</evidence>
<dbReference type="SUPFAM" id="SSF50965">
    <property type="entry name" value="Galactose oxidase, central domain"/>
    <property type="match status" value="1"/>
</dbReference>
<reference evidence="4" key="1">
    <citation type="journal article" date="2014" name="Nat. Commun.">
        <title>Genome sequence of mungbean and insights into evolution within Vigna species.</title>
        <authorList>
            <person name="Kang Y.J."/>
            <person name="Kim S.K."/>
            <person name="Kim M.Y."/>
            <person name="Lestari P."/>
            <person name="Kim K.H."/>
            <person name="Ha B.K."/>
            <person name="Jun T.H."/>
            <person name="Hwang W.J."/>
            <person name="Lee T."/>
            <person name="Lee J."/>
            <person name="Shim S."/>
            <person name="Yoon M.Y."/>
            <person name="Jang Y.E."/>
            <person name="Han K.S."/>
            <person name="Taeprayoon P."/>
            <person name="Yoon N."/>
            <person name="Somta P."/>
            <person name="Tanya P."/>
            <person name="Kim K.S."/>
            <person name="Gwag J.G."/>
            <person name="Moon J.K."/>
            <person name="Lee Y.H."/>
            <person name="Park B.S."/>
            <person name="Bombarely A."/>
            <person name="Doyle J.J."/>
            <person name="Jackson S.A."/>
            <person name="Schafleitner R."/>
            <person name="Srinives P."/>
            <person name="Varshney R.K."/>
            <person name="Lee S.H."/>
        </authorList>
    </citation>
    <scope>NUCLEOTIDE SEQUENCE [LARGE SCALE GENOMIC DNA]</scope>
    <source>
        <strain evidence="4">cv. VC1973A</strain>
    </source>
</reference>
<name>A0A1S3UVZ7_VIGRR</name>
<feature type="domain" description="Galactose oxidase-like Early set" evidence="3">
    <location>
        <begin position="504"/>
        <end position="610"/>
    </location>
</feature>